<dbReference type="Gene3D" id="1.50.10.10">
    <property type="match status" value="1"/>
</dbReference>
<evidence type="ECO:0000313" key="5">
    <source>
        <dbReference type="Proteomes" id="UP001497392"/>
    </source>
</evidence>
<name>A0ABP1G1B3_9CHLO</name>
<proteinExistence type="inferred from homology"/>
<evidence type="ECO:0000256" key="3">
    <source>
        <dbReference type="ARBA" id="ARBA00023295"/>
    </source>
</evidence>
<sequence length="395" mass="44597">MPAAAPSERSSCVLHRDDDDTVITIDAGGTSQVPSRSTRVTRAQQSLVDDVYKKWKDTYLQKTPQGLLVQYNLAHDSEPKNAVTTSESIGYGMLISVLMGEQEDFSGLLDFYRNFVNPQFGLMKWQVLDNGNGHLEPSSIHSATDGDMDVAYALFKAEKTWPGKGYKETAKGICKALLTHCIKAGESHMPMTGDDAGPNDYNRLISRSSDWMPAHFKLFEQEDADNAGQWKATFEKTNAAYQRNLDQHPTGLLADFYMYDESHKVYNAATGRVHEKETDGSYWFNACRVPWRLAAYWKSYGKHAVEQSGLMPTMEALQKFFEKEVLSHGQVYGGYDLYGNRLNDWTSNSFLAPAWCLLKVMGSSKADDLEQKVREHLHDRYYADSILLLSMLETQ</sequence>
<protein>
    <submittedName>
        <fullName evidence="4">G8809 protein</fullName>
    </submittedName>
</protein>
<reference evidence="4 5" key="1">
    <citation type="submission" date="2024-06" db="EMBL/GenBank/DDBJ databases">
        <authorList>
            <person name="Kraege A."/>
            <person name="Thomma B."/>
        </authorList>
    </citation>
    <scope>NUCLEOTIDE SEQUENCE [LARGE SCALE GENOMIC DNA]</scope>
</reference>
<dbReference type="InterPro" id="IPR008928">
    <property type="entry name" value="6-hairpin_glycosidase_sf"/>
</dbReference>
<evidence type="ECO:0000256" key="2">
    <source>
        <dbReference type="ARBA" id="ARBA00022801"/>
    </source>
</evidence>
<keyword evidence="3" id="KW-0326">Glycosidase</keyword>
<dbReference type="Proteomes" id="UP001497392">
    <property type="component" value="Unassembled WGS sequence"/>
</dbReference>
<keyword evidence="2" id="KW-0378">Hydrolase</keyword>
<keyword evidence="5" id="KW-1185">Reference proteome</keyword>
<comment type="similarity">
    <text evidence="1">Belongs to the glycosyl hydrolase 8 (cellulase D) family.</text>
</comment>
<dbReference type="SUPFAM" id="SSF48208">
    <property type="entry name" value="Six-hairpin glycosidases"/>
    <property type="match status" value="1"/>
</dbReference>
<dbReference type="InterPro" id="IPR002037">
    <property type="entry name" value="Glyco_hydro_8"/>
</dbReference>
<organism evidence="4 5">
    <name type="scientific">Coccomyxa viridis</name>
    <dbReference type="NCBI Taxonomy" id="1274662"/>
    <lineage>
        <taxon>Eukaryota</taxon>
        <taxon>Viridiplantae</taxon>
        <taxon>Chlorophyta</taxon>
        <taxon>core chlorophytes</taxon>
        <taxon>Trebouxiophyceae</taxon>
        <taxon>Trebouxiophyceae incertae sedis</taxon>
        <taxon>Coccomyxaceae</taxon>
        <taxon>Coccomyxa</taxon>
    </lineage>
</organism>
<dbReference type="Pfam" id="PF01270">
    <property type="entry name" value="Glyco_hydro_8"/>
    <property type="match status" value="1"/>
</dbReference>
<dbReference type="EMBL" id="CAXHTA020000015">
    <property type="protein sequence ID" value="CAL5226006.1"/>
    <property type="molecule type" value="Genomic_DNA"/>
</dbReference>
<comment type="caution">
    <text evidence="4">The sequence shown here is derived from an EMBL/GenBank/DDBJ whole genome shotgun (WGS) entry which is preliminary data.</text>
</comment>
<evidence type="ECO:0000256" key="1">
    <source>
        <dbReference type="ARBA" id="ARBA00009209"/>
    </source>
</evidence>
<dbReference type="PRINTS" id="PR00735">
    <property type="entry name" value="GLHYDRLASE8"/>
</dbReference>
<accession>A0ABP1G1B3</accession>
<evidence type="ECO:0000313" key="4">
    <source>
        <dbReference type="EMBL" id="CAL5226006.1"/>
    </source>
</evidence>
<dbReference type="InterPro" id="IPR012341">
    <property type="entry name" value="6hp_glycosidase-like_sf"/>
</dbReference>
<gene>
    <name evidence="4" type="primary">g8809</name>
    <name evidence="4" type="ORF">VP750_LOCUS7912</name>
</gene>